<keyword evidence="2" id="KW-1185">Reference proteome</keyword>
<name>A0ACC1CGE9_9NEOP</name>
<dbReference type="Proteomes" id="UP000824533">
    <property type="component" value="Linkage Group LG26"/>
</dbReference>
<sequence length="54" mass="6254">LHKEQRFRGSKPGNNATLGFLARRVEDLEDFTKNPKTRFVGPVVTEIQDFENCF</sequence>
<evidence type="ECO:0000313" key="2">
    <source>
        <dbReference type="Proteomes" id="UP000824533"/>
    </source>
</evidence>
<proteinExistence type="predicted"/>
<accession>A0ACC1CGE9</accession>
<reference evidence="1 2" key="1">
    <citation type="journal article" date="2021" name="Front. Genet.">
        <title>Chromosome-Level Genome Assembly Reveals Significant Gene Expansion in the Toll and IMD Signaling Pathways of Dendrolimus kikuchii.</title>
        <authorList>
            <person name="Zhou J."/>
            <person name="Wu P."/>
            <person name="Xiong Z."/>
            <person name="Liu N."/>
            <person name="Zhao N."/>
            <person name="Ji M."/>
            <person name="Qiu Y."/>
            <person name="Yang B."/>
        </authorList>
    </citation>
    <scope>NUCLEOTIDE SEQUENCE [LARGE SCALE GENOMIC DNA]</scope>
    <source>
        <strain evidence="1">Ann1</strain>
    </source>
</reference>
<gene>
    <name evidence="1" type="ORF">K1T71_013428</name>
</gene>
<evidence type="ECO:0000313" key="1">
    <source>
        <dbReference type="EMBL" id="KAJ0170656.1"/>
    </source>
</evidence>
<comment type="caution">
    <text evidence="1">The sequence shown here is derived from an EMBL/GenBank/DDBJ whole genome shotgun (WGS) entry which is preliminary data.</text>
</comment>
<organism evidence="1 2">
    <name type="scientific">Dendrolimus kikuchii</name>
    <dbReference type="NCBI Taxonomy" id="765133"/>
    <lineage>
        <taxon>Eukaryota</taxon>
        <taxon>Metazoa</taxon>
        <taxon>Ecdysozoa</taxon>
        <taxon>Arthropoda</taxon>
        <taxon>Hexapoda</taxon>
        <taxon>Insecta</taxon>
        <taxon>Pterygota</taxon>
        <taxon>Neoptera</taxon>
        <taxon>Endopterygota</taxon>
        <taxon>Lepidoptera</taxon>
        <taxon>Glossata</taxon>
        <taxon>Ditrysia</taxon>
        <taxon>Bombycoidea</taxon>
        <taxon>Lasiocampidae</taxon>
        <taxon>Dendrolimus</taxon>
    </lineage>
</organism>
<dbReference type="EMBL" id="CM034412">
    <property type="protein sequence ID" value="KAJ0170656.1"/>
    <property type="molecule type" value="Genomic_DNA"/>
</dbReference>
<protein>
    <submittedName>
        <fullName evidence="1">Uncharacterized protein</fullName>
    </submittedName>
</protein>
<feature type="non-terminal residue" evidence="1">
    <location>
        <position position="1"/>
    </location>
</feature>